<evidence type="ECO:0000313" key="5">
    <source>
        <dbReference type="RefSeq" id="XP_022315204.1"/>
    </source>
</evidence>
<name>A0A8B8CJ58_CRAVI</name>
<keyword evidence="4" id="KW-1185">Reference proteome</keyword>
<sequence>MDIKDLLLQGLNSAPKYIDVSCRYDEQGSKYDEECENLEEYYYYRAEKHLVRTTVTDVVSNLDMPSKVFELGCGNTKKTQIFLDEILRHESSIEYSPNDVSEDFLEETCKNLLAIYGSRLKVDTMAGDLMKVLPKIRNYRGRKLLLWLGGLQCFPLNVQPKILSSIASTLQGNDVCLMSTDVTQSRETIEKAYMDFDEFKPFSKLYKNGVHVINRELKSNIDLSKFELEGRYVENKDVSSASYIQVWLRSLAQQSYVLETVGKTVTFGKGEKLLLYGGNGMSHKYTFGQLEHLFASVKLQIVKKWDNEHSVLLLVKRLT</sequence>
<dbReference type="InterPro" id="IPR029063">
    <property type="entry name" value="SAM-dependent_MTases_sf"/>
</dbReference>
<accession>A0A8B8CJ58</accession>
<keyword evidence="2" id="KW-0808">Transferase</keyword>
<dbReference type="InterPro" id="IPR051128">
    <property type="entry name" value="EgtD_Methyltrsf_superfamily"/>
</dbReference>
<organism evidence="4 5">
    <name type="scientific">Crassostrea virginica</name>
    <name type="common">Eastern oyster</name>
    <dbReference type="NCBI Taxonomy" id="6565"/>
    <lineage>
        <taxon>Eukaryota</taxon>
        <taxon>Metazoa</taxon>
        <taxon>Spiralia</taxon>
        <taxon>Lophotrochozoa</taxon>
        <taxon>Mollusca</taxon>
        <taxon>Bivalvia</taxon>
        <taxon>Autobranchia</taxon>
        <taxon>Pteriomorphia</taxon>
        <taxon>Ostreida</taxon>
        <taxon>Ostreoidea</taxon>
        <taxon>Ostreidae</taxon>
        <taxon>Crassostrea</taxon>
    </lineage>
</organism>
<dbReference type="OrthoDB" id="4190at2759"/>
<dbReference type="PIRSF" id="PIRSF018005">
    <property type="entry name" value="UCP018005"/>
    <property type="match status" value="1"/>
</dbReference>
<reference evidence="4" key="1">
    <citation type="submission" date="2024-06" db="UniProtKB">
        <authorList>
            <consortium name="RefSeq"/>
        </authorList>
    </citation>
    <scope>NUCLEOTIDE SEQUENCE [LARGE SCALE GENOMIC DNA]</scope>
</reference>
<gene>
    <name evidence="5" type="primary">LOC111119381</name>
</gene>
<dbReference type="PANTHER" id="PTHR43397">
    <property type="entry name" value="ERGOTHIONEINE BIOSYNTHESIS PROTEIN 1"/>
    <property type="match status" value="1"/>
</dbReference>
<dbReference type="GO" id="GO:0008168">
    <property type="term" value="F:methyltransferase activity"/>
    <property type="evidence" value="ECO:0007669"/>
    <property type="project" value="UniProtKB-KW"/>
</dbReference>
<evidence type="ECO:0000259" key="3">
    <source>
        <dbReference type="Pfam" id="PF10017"/>
    </source>
</evidence>
<reference evidence="5" key="2">
    <citation type="submission" date="2025-08" db="UniProtKB">
        <authorList>
            <consortium name="RefSeq"/>
        </authorList>
    </citation>
    <scope>IDENTIFICATION</scope>
    <source>
        <tissue evidence="5">Whole sample</tissue>
    </source>
</reference>
<feature type="domain" description="Histidine-specific methyltransferase SAM-dependent" evidence="3">
    <location>
        <begin position="5"/>
        <end position="311"/>
    </location>
</feature>
<dbReference type="Proteomes" id="UP000694844">
    <property type="component" value="Chromosome 1"/>
</dbReference>
<dbReference type="Gene3D" id="3.40.50.150">
    <property type="entry name" value="Vaccinia Virus protein VP39"/>
    <property type="match status" value="1"/>
</dbReference>
<dbReference type="GeneID" id="111119381"/>
<dbReference type="InterPro" id="IPR017804">
    <property type="entry name" value="MeTrfase_EgtD-like"/>
</dbReference>
<dbReference type="RefSeq" id="XP_022315204.1">
    <property type="nucleotide sequence ID" value="XM_022459496.1"/>
</dbReference>
<dbReference type="KEGG" id="cvn:111119381"/>
<evidence type="ECO:0000256" key="2">
    <source>
        <dbReference type="ARBA" id="ARBA00022679"/>
    </source>
</evidence>
<keyword evidence="1" id="KW-0489">Methyltransferase</keyword>
<dbReference type="InterPro" id="IPR019257">
    <property type="entry name" value="MeTrfase_dom"/>
</dbReference>
<dbReference type="PANTHER" id="PTHR43397:SF1">
    <property type="entry name" value="ERGOTHIONEINE BIOSYNTHESIS PROTEIN 1"/>
    <property type="match status" value="1"/>
</dbReference>
<dbReference type="GO" id="GO:0032259">
    <property type="term" value="P:methylation"/>
    <property type="evidence" value="ECO:0007669"/>
    <property type="project" value="UniProtKB-KW"/>
</dbReference>
<evidence type="ECO:0000256" key="1">
    <source>
        <dbReference type="ARBA" id="ARBA00022603"/>
    </source>
</evidence>
<evidence type="ECO:0000313" key="4">
    <source>
        <dbReference type="Proteomes" id="UP000694844"/>
    </source>
</evidence>
<dbReference type="Pfam" id="PF10017">
    <property type="entry name" value="Methyltransf_33"/>
    <property type="match status" value="1"/>
</dbReference>
<proteinExistence type="predicted"/>
<protein>
    <submittedName>
        <fullName evidence="5">Uncharacterized protein LOC111119381</fullName>
    </submittedName>
</protein>
<dbReference type="AlphaFoldDB" id="A0A8B8CJ58"/>